<reference evidence="3" key="1">
    <citation type="journal article" date="2019" name="Int. J. Syst. Evol. Microbiol.">
        <title>The Global Catalogue of Microorganisms (GCM) 10K type strain sequencing project: providing services to taxonomists for standard genome sequencing and annotation.</title>
        <authorList>
            <consortium name="The Broad Institute Genomics Platform"/>
            <consortium name="The Broad Institute Genome Sequencing Center for Infectious Disease"/>
            <person name="Wu L."/>
            <person name="Ma J."/>
        </authorList>
    </citation>
    <scope>NUCLEOTIDE SEQUENCE [LARGE SCALE GENOMIC DNA]</scope>
    <source>
        <strain evidence="3">JCM 4505</strain>
    </source>
</reference>
<evidence type="ECO:0000313" key="3">
    <source>
        <dbReference type="Proteomes" id="UP001501867"/>
    </source>
</evidence>
<comment type="caution">
    <text evidence="2">The sequence shown here is derived from an EMBL/GenBank/DDBJ whole genome shotgun (WGS) entry which is preliminary data.</text>
</comment>
<dbReference type="InterPro" id="IPR008538">
    <property type="entry name" value="Uma2"/>
</dbReference>
<dbReference type="Gene3D" id="3.90.1570.10">
    <property type="entry name" value="tt1808, chain A"/>
    <property type="match status" value="1"/>
</dbReference>
<evidence type="ECO:0000313" key="2">
    <source>
        <dbReference type="EMBL" id="GAA0268922.1"/>
    </source>
</evidence>
<evidence type="ECO:0000259" key="1">
    <source>
        <dbReference type="Pfam" id="PF05685"/>
    </source>
</evidence>
<dbReference type="Pfam" id="PF05685">
    <property type="entry name" value="Uma2"/>
    <property type="match status" value="1"/>
</dbReference>
<keyword evidence="3" id="KW-1185">Reference proteome</keyword>
<dbReference type="InterPro" id="IPR011335">
    <property type="entry name" value="Restrct_endonuc-II-like"/>
</dbReference>
<proteinExistence type="predicted"/>
<sequence length="197" mass="21903">MTIAPDAARSESPQYRAMREALESLEDTVPGKFEITKTGMVHDMMAPSAPHELTVARVRRRFEKVMPEALVAHSGAPDVEDRPEGILRLPDIMLIAEADMEGQGSFDPRTLLAAVEVVSRSNPDNDWVGKMRDYPLLGVPVYAVFDPRTGTGAVMSDIHETPDGPRYATRRDFLYGEDVTIAQWTISTDGLPRYEDQ</sequence>
<dbReference type="Proteomes" id="UP001501867">
    <property type="component" value="Unassembled WGS sequence"/>
</dbReference>
<protein>
    <recommendedName>
        <fullName evidence="1">Putative restriction endonuclease domain-containing protein</fullName>
    </recommendedName>
</protein>
<dbReference type="CDD" id="cd06260">
    <property type="entry name" value="DUF820-like"/>
    <property type="match status" value="1"/>
</dbReference>
<dbReference type="RefSeq" id="WP_344151127.1">
    <property type="nucleotide sequence ID" value="NZ_BAAABV010000003.1"/>
</dbReference>
<name>A0ABP3ELS2_9ACTN</name>
<dbReference type="EMBL" id="BAAABV010000003">
    <property type="protein sequence ID" value="GAA0268922.1"/>
    <property type="molecule type" value="Genomic_DNA"/>
</dbReference>
<dbReference type="SUPFAM" id="SSF52980">
    <property type="entry name" value="Restriction endonuclease-like"/>
    <property type="match status" value="1"/>
</dbReference>
<gene>
    <name evidence="2" type="ORF">GCM10010302_03220</name>
</gene>
<accession>A0ABP3ELS2</accession>
<feature type="domain" description="Putative restriction endonuclease" evidence="1">
    <location>
        <begin position="22"/>
        <end position="156"/>
    </location>
</feature>
<organism evidence="2 3">
    <name type="scientific">Streptomyces polychromogenes</name>
    <dbReference type="NCBI Taxonomy" id="67342"/>
    <lineage>
        <taxon>Bacteria</taxon>
        <taxon>Bacillati</taxon>
        <taxon>Actinomycetota</taxon>
        <taxon>Actinomycetes</taxon>
        <taxon>Kitasatosporales</taxon>
        <taxon>Streptomycetaceae</taxon>
        <taxon>Streptomyces</taxon>
    </lineage>
</organism>
<dbReference type="InterPro" id="IPR012296">
    <property type="entry name" value="Nuclease_put_TT1808"/>
</dbReference>